<dbReference type="PANTHER" id="PTHR30443">
    <property type="entry name" value="INNER MEMBRANE PROTEIN"/>
    <property type="match status" value="1"/>
</dbReference>
<organism evidence="9 10">
    <name type="scientific">Aliivibrio sifiae</name>
    <dbReference type="NCBI Taxonomy" id="566293"/>
    <lineage>
        <taxon>Bacteria</taxon>
        <taxon>Pseudomonadati</taxon>
        <taxon>Pseudomonadota</taxon>
        <taxon>Gammaproteobacteria</taxon>
        <taxon>Vibrionales</taxon>
        <taxon>Vibrionaceae</taxon>
        <taxon>Aliivibrio</taxon>
    </lineage>
</organism>
<dbReference type="GO" id="GO:0005886">
    <property type="term" value="C:plasma membrane"/>
    <property type="evidence" value="ECO:0007669"/>
    <property type="project" value="UniProtKB-SubCell"/>
</dbReference>
<dbReference type="Gene3D" id="3.40.720.10">
    <property type="entry name" value="Alkaline Phosphatase, subunit A"/>
    <property type="match status" value="1"/>
</dbReference>
<feature type="transmembrane region" description="Helical" evidence="7">
    <location>
        <begin position="171"/>
        <end position="191"/>
    </location>
</feature>
<feature type="transmembrane region" description="Helical" evidence="7">
    <location>
        <begin position="12"/>
        <end position="31"/>
    </location>
</feature>
<comment type="caution">
    <text evidence="9">The sequence shown here is derived from an EMBL/GenBank/DDBJ whole genome shotgun (WGS) entry which is preliminary data.</text>
</comment>
<keyword evidence="6 7" id="KW-0472">Membrane</keyword>
<comment type="subcellular location">
    <subcellularLocation>
        <location evidence="1">Cell membrane</location>
        <topology evidence="1">Multi-pass membrane protein</topology>
    </subcellularLocation>
</comment>
<feature type="transmembrane region" description="Helical" evidence="7">
    <location>
        <begin position="90"/>
        <end position="110"/>
    </location>
</feature>
<evidence type="ECO:0000256" key="1">
    <source>
        <dbReference type="ARBA" id="ARBA00004651"/>
    </source>
</evidence>
<keyword evidence="4 7" id="KW-0812">Transmembrane</keyword>
<dbReference type="AlphaFoldDB" id="A0A2S7XC66"/>
<proteinExistence type="predicted"/>
<dbReference type="InterPro" id="IPR040423">
    <property type="entry name" value="PEA_transferase"/>
</dbReference>
<feature type="transmembrane region" description="Helical" evidence="7">
    <location>
        <begin position="66"/>
        <end position="84"/>
    </location>
</feature>
<evidence type="ECO:0000256" key="2">
    <source>
        <dbReference type="ARBA" id="ARBA00022475"/>
    </source>
</evidence>
<dbReference type="GO" id="GO:0016776">
    <property type="term" value="F:phosphotransferase activity, phosphate group as acceptor"/>
    <property type="evidence" value="ECO:0007669"/>
    <property type="project" value="TreeGrafter"/>
</dbReference>
<evidence type="ECO:0000313" key="9">
    <source>
        <dbReference type="EMBL" id="PQJ88953.1"/>
    </source>
</evidence>
<evidence type="ECO:0000256" key="7">
    <source>
        <dbReference type="SAM" id="Phobius"/>
    </source>
</evidence>
<evidence type="ECO:0000256" key="4">
    <source>
        <dbReference type="ARBA" id="ARBA00022692"/>
    </source>
</evidence>
<sequence>MINAYKRFQRYISPFIFVLLFCINISLWIRGLPSNPIVNSLSILFISMLWPLFFFTQKSVVVKRVVIFHLLIFTVGLYSYQRFFDAETELTTFTVLSCFWLITLISLLELKKVERTKVIRWGFYVLVGAFWLVTFGLFFTYKTYGDLDKGFIFALMQTNPNESLEYFLDVLWNWQLIGYVSLFIGGFFFYLKVASRSYRSSQIPYVLLVISFLFLGISSQNESSFGGVKRAYGYVKEYQYELSQLQKVISERQLLNHQYSAVATSEGKLHIMVIGESLAKSHLSSYGYHVRTTPWIDASDKILFTNAYSNHTHTMESLSLALTQSNQYNDLPYYESVSLISLLNQAKFQTAWLSNQVSASEWDNLVSALAYESSYVRFINNNVGKSDRTNKLDKALIGELSQYLATIDKTKNHFIVLHMMGSHISYCDRVKGENIELPENDFYMTSDKDLRCYDQTVKSTDNFLNKIFNLVKEEKGFASLTYFSDHGEDVINGLGHDAKQFTEAMSEIPFLIWTGKGVNNKIREQLMRNRHKIFTNDLIFDTMIGLIGIENNVYQPEFDVSSEQYYLPKEIAATLHNKVLISRLPGQKK</sequence>
<dbReference type="InterPro" id="IPR017850">
    <property type="entry name" value="Alkaline_phosphatase_core_sf"/>
</dbReference>
<evidence type="ECO:0000256" key="5">
    <source>
        <dbReference type="ARBA" id="ARBA00022989"/>
    </source>
</evidence>
<protein>
    <recommendedName>
        <fullName evidence="8">Sulfatase N-terminal domain-containing protein</fullName>
    </recommendedName>
</protein>
<evidence type="ECO:0000256" key="6">
    <source>
        <dbReference type="ARBA" id="ARBA00023136"/>
    </source>
</evidence>
<dbReference type="InterPro" id="IPR000917">
    <property type="entry name" value="Sulfatase_N"/>
</dbReference>
<evidence type="ECO:0000313" key="10">
    <source>
        <dbReference type="Proteomes" id="UP000239263"/>
    </source>
</evidence>
<feature type="domain" description="Sulfatase N-terminal" evidence="8">
    <location>
        <begin position="271"/>
        <end position="549"/>
    </location>
</feature>
<name>A0A2S7XC66_9GAMM</name>
<keyword evidence="3" id="KW-0808">Transferase</keyword>
<dbReference type="Proteomes" id="UP000239263">
    <property type="component" value="Unassembled WGS sequence"/>
</dbReference>
<dbReference type="InterPro" id="IPR058130">
    <property type="entry name" value="PEA_transf_C"/>
</dbReference>
<dbReference type="Pfam" id="PF00884">
    <property type="entry name" value="Sulfatase"/>
    <property type="match status" value="1"/>
</dbReference>
<dbReference type="GO" id="GO:0009244">
    <property type="term" value="P:lipopolysaccharide core region biosynthetic process"/>
    <property type="evidence" value="ECO:0007669"/>
    <property type="project" value="TreeGrafter"/>
</dbReference>
<feature type="transmembrane region" description="Helical" evidence="7">
    <location>
        <begin position="122"/>
        <end position="141"/>
    </location>
</feature>
<feature type="transmembrane region" description="Helical" evidence="7">
    <location>
        <begin position="203"/>
        <end position="220"/>
    </location>
</feature>
<dbReference type="SUPFAM" id="SSF53649">
    <property type="entry name" value="Alkaline phosphatase-like"/>
    <property type="match status" value="1"/>
</dbReference>
<gene>
    <name evidence="9" type="ORF">BTO22_04865</name>
</gene>
<reference evidence="9 10" key="1">
    <citation type="submission" date="2016-12" db="EMBL/GenBank/DDBJ databases">
        <title>Diversity of luminous bacteria.</title>
        <authorList>
            <person name="Yoshizawa S."/>
            <person name="Kogure K."/>
        </authorList>
    </citation>
    <scope>NUCLEOTIDE SEQUENCE [LARGE SCALE GENOMIC DNA]</scope>
    <source>
        <strain evidence="9 10">ATCC 33715</strain>
    </source>
</reference>
<dbReference type="EMBL" id="MSCO01000001">
    <property type="protein sequence ID" value="PQJ88953.1"/>
    <property type="molecule type" value="Genomic_DNA"/>
</dbReference>
<keyword evidence="2" id="KW-1003">Cell membrane</keyword>
<dbReference type="PANTHER" id="PTHR30443:SF2">
    <property type="entry name" value="PHOSPHOETHANOLAMINE TRANSFERASE EPTC"/>
    <property type="match status" value="1"/>
</dbReference>
<dbReference type="CDD" id="cd16017">
    <property type="entry name" value="LptA"/>
    <property type="match status" value="1"/>
</dbReference>
<evidence type="ECO:0000256" key="3">
    <source>
        <dbReference type="ARBA" id="ARBA00022679"/>
    </source>
</evidence>
<feature type="transmembrane region" description="Helical" evidence="7">
    <location>
        <begin position="37"/>
        <end position="54"/>
    </location>
</feature>
<keyword evidence="5 7" id="KW-1133">Transmembrane helix</keyword>
<evidence type="ECO:0000259" key="8">
    <source>
        <dbReference type="Pfam" id="PF00884"/>
    </source>
</evidence>
<accession>A0A2S7XC66</accession>